<dbReference type="EMBL" id="KR029582">
    <property type="protein sequence ID" value="AKH46407.1"/>
    <property type="molecule type" value="Genomic_DNA"/>
</dbReference>
<reference evidence="1" key="1">
    <citation type="journal article" date="2015" name="Front. Microbiol.">
        <title>Combining genomic sequencing methods to explore viral diversity and reveal potential virus-host interactions.</title>
        <authorList>
            <person name="Chow C.E."/>
            <person name="Winget D.M."/>
            <person name="White R.A.III."/>
            <person name="Hallam S.J."/>
            <person name="Suttle C.A."/>
        </authorList>
    </citation>
    <scope>NUCLEOTIDE SEQUENCE</scope>
    <source>
        <strain evidence="1">Anoxic3_7</strain>
    </source>
</reference>
<protein>
    <submittedName>
        <fullName evidence="1">Uncharacterized protein</fullName>
    </submittedName>
</protein>
<proteinExistence type="predicted"/>
<sequence>MVDYREQYKKVASPTDINVDYINIGDTVMYTPIEGRELLSIGVIEKLSKTGFDSEYWIIKLENSSAEYKSNTVKLHPPVGLK</sequence>
<reference evidence="1" key="2">
    <citation type="submission" date="2015-03" db="EMBL/GenBank/DDBJ databases">
        <authorList>
            <person name="Chow C.-E.T."/>
            <person name="Winget D.M."/>
            <person name="White R.A.III."/>
            <person name="Hallam S.J."/>
            <person name="Suttle C.A."/>
        </authorList>
    </citation>
    <scope>NUCLEOTIDE SEQUENCE</scope>
    <source>
        <strain evidence="1">Anoxic3_7</strain>
    </source>
</reference>
<accession>A0A0F7L4I0</accession>
<name>A0A0F7L4I0_9VIRU</name>
<evidence type="ECO:0000313" key="1">
    <source>
        <dbReference type="EMBL" id="AKH46407.1"/>
    </source>
</evidence>
<organism evidence="1">
    <name type="scientific">uncultured marine virus</name>
    <dbReference type="NCBI Taxonomy" id="186617"/>
    <lineage>
        <taxon>Viruses</taxon>
        <taxon>environmental samples</taxon>
    </lineage>
</organism>